<feature type="transmembrane region" description="Helical" evidence="12">
    <location>
        <begin position="16"/>
        <end position="35"/>
    </location>
</feature>
<comment type="similarity">
    <text evidence="2">Belongs to the HupC/HyaC/HydC family.</text>
</comment>
<reference evidence="14" key="1">
    <citation type="submission" date="2006-05" db="EMBL/GenBank/DDBJ databases">
        <title>Annotation of the draft genome assembly of Desulfuromonas acetoxidans DSM 684.</title>
        <authorList>
            <consortium name="US DOE Joint Genome Institute (JGI-ORNL)"/>
            <person name="Larimer F."/>
            <person name="Land M."/>
            <person name="Hauser L."/>
        </authorList>
    </citation>
    <scope>NUCLEOTIDE SEQUENCE [LARGE SCALE GENOMIC DNA]</scope>
    <source>
        <strain evidence="14">DSM 684</strain>
    </source>
</reference>
<organism evidence="14 15">
    <name type="scientific">Desulfuromonas acetoxidans (strain DSM 684 / 11070)</name>
    <dbReference type="NCBI Taxonomy" id="281689"/>
    <lineage>
        <taxon>Bacteria</taxon>
        <taxon>Pseudomonadati</taxon>
        <taxon>Thermodesulfobacteriota</taxon>
        <taxon>Desulfuromonadia</taxon>
        <taxon>Desulfuromonadales</taxon>
        <taxon>Desulfuromonadaceae</taxon>
        <taxon>Desulfuromonas</taxon>
    </lineage>
</organism>
<evidence type="ECO:0000256" key="6">
    <source>
        <dbReference type="ARBA" id="ARBA00022692"/>
    </source>
</evidence>
<dbReference type="PANTHER" id="PTHR30485:SF1">
    <property type="entry name" value="CYTOCHROME YDHU-RELATED"/>
    <property type="match status" value="1"/>
</dbReference>
<evidence type="ECO:0000313" key="15">
    <source>
        <dbReference type="Proteomes" id="UP000005695"/>
    </source>
</evidence>
<dbReference type="InterPro" id="IPR000516">
    <property type="entry name" value="Ni-dep_Hydgase_cyt-B"/>
</dbReference>
<keyword evidence="4" id="KW-1003">Cell membrane</keyword>
<dbReference type="InterPro" id="IPR051542">
    <property type="entry name" value="Hydrogenase_cytochrome"/>
</dbReference>
<evidence type="ECO:0000256" key="11">
    <source>
        <dbReference type="ARBA" id="ARBA00023136"/>
    </source>
</evidence>
<comment type="caution">
    <text evidence="14">The sequence shown here is derived from an EMBL/GenBank/DDBJ whole genome shotgun (WGS) entry which is preliminary data.</text>
</comment>
<evidence type="ECO:0000256" key="5">
    <source>
        <dbReference type="ARBA" id="ARBA00022617"/>
    </source>
</evidence>
<dbReference type="Gene3D" id="1.20.950.20">
    <property type="entry name" value="Transmembrane di-heme cytochromes, Chain C"/>
    <property type="match status" value="1"/>
</dbReference>
<evidence type="ECO:0000256" key="2">
    <source>
        <dbReference type="ARBA" id="ARBA00008622"/>
    </source>
</evidence>
<dbReference type="GO" id="GO:0005506">
    <property type="term" value="F:iron ion binding"/>
    <property type="evidence" value="ECO:0007669"/>
    <property type="project" value="InterPro"/>
</dbReference>
<feature type="transmembrane region" description="Helical" evidence="12">
    <location>
        <begin position="128"/>
        <end position="151"/>
    </location>
</feature>
<dbReference type="GO" id="GO:0005886">
    <property type="term" value="C:plasma membrane"/>
    <property type="evidence" value="ECO:0007669"/>
    <property type="project" value="UniProtKB-SubCell"/>
</dbReference>
<keyword evidence="7" id="KW-0479">Metal-binding</keyword>
<keyword evidence="11 12" id="KW-0472">Membrane</keyword>
<sequence>MEMQERIYLTPTPVRIWHWLNALGIVTLCVTGAQIRFPEYINIFGTYKAAIRLHHTAGIVVALSFALWLFYYGVIAKMLTKLYVPTSDDIKSGVIRQALYYFFYYFTGTKSNPHEESPTNKFNPMQKGAYVVIMMVLVPLVIITGAILMNLEPLRELVVLFGGVRVVAGIHFLLACALGAFLPTHFYLATLGHTPFAHFKPMWTGWEEHHSDH</sequence>
<keyword evidence="15" id="KW-1185">Reference proteome</keyword>
<evidence type="ECO:0000259" key="13">
    <source>
        <dbReference type="Pfam" id="PF01292"/>
    </source>
</evidence>
<evidence type="ECO:0000256" key="7">
    <source>
        <dbReference type="ARBA" id="ARBA00022723"/>
    </source>
</evidence>
<evidence type="ECO:0000256" key="3">
    <source>
        <dbReference type="ARBA" id="ARBA00022448"/>
    </source>
</evidence>
<protein>
    <submittedName>
        <fullName evidence="14">Cytochrome B561</fullName>
    </submittedName>
</protein>
<keyword evidence="5" id="KW-0349">Heme</keyword>
<dbReference type="GO" id="GO:0020037">
    <property type="term" value="F:heme binding"/>
    <property type="evidence" value="ECO:0007669"/>
    <property type="project" value="TreeGrafter"/>
</dbReference>
<dbReference type="EMBL" id="AAEW02000022">
    <property type="protein sequence ID" value="EAT14544.1"/>
    <property type="molecule type" value="Genomic_DNA"/>
</dbReference>
<comment type="subcellular location">
    <subcellularLocation>
        <location evidence="1">Cell membrane</location>
        <topology evidence="1">Multi-pass membrane protein</topology>
    </subcellularLocation>
</comment>
<reference evidence="14" key="2">
    <citation type="submission" date="2006-05" db="EMBL/GenBank/DDBJ databases">
        <title>Sequencing of the draft genome and assembly of Desulfuromonas acetoxidans DSM 684.</title>
        <authorList>
            <consortium name="US DOE Joint Genome Institute (JGI-PGF)"/>
            <person name="Copeland A."/>
            <person name="Lucas S."/>
            <person name="Lapidus A."/>
            <person name="Barry K."/>
            <person name="Detter J.C."/>
            <person name="Glavina del Rio T."/>
            <person name="Hammon N."/>
            <person name="Israni S."/>
            <person name="Dalin E."/>
            <person name="Tice H."/>
            <person name="Bruce D."/>
            <person name="Pitluck S."/>
            <person name="Richardson P."/>
        </authorList>
    </citation>
    <scope>NUCLEOTIDE SEQUENCE [LARGE SCALE GENOMIC DNA]</scope>
    <source>
        <strain evidence="14">DSM 684</strain>
    </source>
</reference>
<evidence type="ECO:0000256" key="4">
    <source>
        <dbReference type="ARBA" id="ARBA00022475"/>
    </source>
</evidence>
<dbReference type="InterPro" id="IPR016174">
    <property type="entry name" value="Di-haem_cyt_TM"/>
</dbReference>
<evidence type="ECO:0000256" key="12">
    <source>
        <dbReference type="SAM" id="Phobius"/>
    </source>
</evidence>
<dbReference type="RefSeq" id="WP_006002517.1">
    <property type="nucleotide sequence ID" value="NZ_AAEW02000022.1"/>
</dbReference>
<keyword evidence="10" id="KW-0408">Iron</keyword>
<dbReference type="OrthoDB" id="197262at2"/>
<gene>
    <name evidence="14" type="ORF">Dace_0343</name>
</gene>
<evidence type="ECO:0000256" key="10">
    <source>
        <dbReference type="ARBA" id="ARBA00023004"/>
    </source>
</evidence>
<evidence type="ECO:0000256" key="1">
    <source>
        <dbReference type="ARBA" id="ARBA00004651"/>
    </source>
</evidence>
<evidence type="ECO:0000256" key="9">
    <source>
        <dbReference type="ARBA" id="ARBA00022989"/>
    </source>
</evidence>
<dbReference type="PANTHER" id="PTHR30485">
    <property type="entry name" value="NI/FE-HYDROGENASE 1 B-TYPE CYTOCHROME SUBUNIT"/>
    <property type="match status" value="1"/>
</dbReference>
<dbReference type="SUPFAM" id="SSF81342">
    <property type="entry name" value="Transmembrane di-heme cytochromes"/>
    <property type="match status" value="1"/>
</dbReference>
<feature type="domain" description="Cytochrome b561 bacterial/Ni-hydrogenase" evidence="13">
    <location>
        <begin position="11"/>
        <end position="205"/>
    </location>
</feature>
<dbReference type="Proteomes" id="UP000005695">
    <property type="component" value="Unassembled WGS sequence"/>
</dbReference>
<dbReference type="Pfam" id="PF01292">
    <property type="entry name" value="Ni_hydr_CYTB"/>
    <property type="match status" value="1"/>
</dbReference>
<feature type="transmembrane region" description="Helical" evidence="12">
    <location>
        <begin position="56"/>
        <end position="75"/>
    </location>
</feature>
<dbReference type="PRINTS" id="PR00161">
    <property type="entry name" value="NIHGNASECYTB"/>
</dbReference>
<proteinExistence type="inferred from homology"/>
<dbReference type="GO" id="GO:0022904">
    <property type="term" value="P:respiratory electron transport chain"/>
    <property type="evidence" value="ECO:0007669"/>
    <property type="project" value="InterPro"/>
</dbReference>
<keyword evidence="3" id="KW-0813">Transport</keyword>
<dbReference type="InterPro" id="IPR011577">
    <property type="entry name" value="Cyt_b561_bac/Ni-Hgenase"/>
</dbReference>
<accession>Q1JWD9</accession>
<keyword evidence="9 12" id="KW-1133">Transmembrane helix</keyword>
<name>Q1JWD9_DESA6</name>
<feature type="transmembrane region" description="Helical" evidence="12">
    <location>
        <begin position="158"/>
        <end position="182"/>
    </location>
</feature>
<dbReference type="AlphaFoldDB" id="Q1JWD9"/>
<keyword evidence="8" id="KW-0249">Electron transport</keyword>
<evidence type="ECO:0000256" key="8">
    <source>
        <dbReference type="ARBA" id="ARBA00022982"/>
    </source>
</evidence>
<keyword evidence="6 12" id="KW-0812">Transmembrane</keyword>
<evidence type="ECO:0000313" key="14">
    <source>
        <dbReference type="EMBL" id="EAT14544.1"/>
    </source>
</evidence>
<dbReference type="GO" id="GO:0009055">
    <property type="term" value="F:electron transfer activity"/>
    <property type="evidence" value="ECO:0007669"/>
    <property type="project" value="InterPro"/>
</dbReference>